<name>A0A6G7XGU4_9MICO</name>
<dbReference type="InterPro" id="IPR053876">
    <property type="entry name" value="Phage_int_M"/>
</dbReference>
<dbReference type="AlphaFoldDB" id="A0A6G7XGU4"/>
<dbReference type="InterPro" id="IPR013762">
    <property type="entry name" value="Integrase-like_cat_sf"/>
</dbReference>
<dbReference type="PROSITE" id="PS51900">
    <property type="entry name" value="CB"/>
    <property type="match status" value="1"/>
</dbReference>
<dbReference type="InterPro" id="IPR002104">
    <property type="entry name" value="Integrase_catalytic"/>
</dbReference>
<proteinExistence type="inferred from homology"/>
<dbReference type="Gene3D" id="1.10.443.10">
    <property type="entry name" value="Intergrase catalytic core"/>
    <property type="match status" value="1"/>
</dbReference>
<dbReference type="InterPro" id="IPR044068">
    <property type="entry name" value="CB"/>
</dbReference>
<dbReference type="PANTHER" id="PTHR30349">
    <property type="entry name" value="PHAGE INTEGRASE-RELATED"/>
    <property type="match status" value="1"/>
</dbReference>
<dbReference type="GO" id="GO:0003677">
    <property type="term" value="F:DNA binding"/>
    <property type="evidence" value="ECO:0007669"/>
    <property type="project" value="UniProtKB-UniRule"/>
</dbReference>
<dbReference type="EMBL" id="CP049863">
    <property type="protein sequence ID" value="QIK63785.1"/>
    <property type="molecule type" value="Genomic_DNA"/>
</dbReference>
<dbReference type="InterPro" id="IPR050090">
    <property type="entry name" value="Tyrosine_recombinase_XerCD"/>
</dbReference>
<evidence type="ECO:0000256" key="2">
    <source>
        <dbReference type="ARBA" id="ARBA00023125"/>
    </source>
</evidence>
<evidence type="ECO:0000256" key="5">
    <source>
        <dbReference type="SAM" id="MobiDB-lite"/>
    </source>
</evidence>
<evidence type="ECO:0000256" key="4">
    <source>
        <dbReference type="PROSITE-ProRule" id="PRU01248"/>
    </source>
</evidence>
<dbReference type="Pfam" id="PF00589">
    <property type="entry name" value="Phage_integrase"/>
    <property type="match status" value="1"/>
</dbReference>
<comment type="similarity">
    <text evidence="1">Belongs to the 'phage' integrase family.</text>
</comment>
<reference evidence="8 9" key="1">
    <citation type="submission" date="2020-03" db="EMBL/GenBank/DDBJ databases">
        <title>Leucobacter sp. nov., isolated from beetles.</title>
        <authorList>
            <person name="Hyun D.-W."/>
            <person name="Bae J.-W."/>
        </authorList>
    </citation>
    <scope>NUCLEOTIDE SEQUENCE [LARGE SCALE GENOMIC DNA]</scope>
    <source>
        <strain evidence="8 9">HDW9C</strain>
    </source>
</reference>
<dbReference type="InterPro" id="IPR010998">
    <property type="entry name" value="Integrase_recombinase_N"/>
</dbReference>
<feature type="region of interest" description="Disordered" evidence="5">
    <location>
        <begin position="357"/>
        <end position="382"/>
    </location>
</feature>
<gene>
    <name evidence="8" type="ORF">G7068_11765</name>
</gene>
<organism evidence="8 9">
    <name type="scientific">Leucobacter viscericola</name>
    <dbReference type="NCBI Taxonomy" id="2714935"/>
    <lineage>
        <taxon>Bacteria</taxon>
        <taxon>Bacillati</taxon>
        <taxon>Actinomycetota</taxon>
        <taxon>Actinomycetes</taxon>
        <taxon>Micrococcales</taxon>
        <taxon>Microbacteriaceae</taxon>
        <taxon>Leucobacter</taxon>
    </lineage>
</organism>
<dbReference type="RefSeq" id="WP_166292127.1">
    <property type="nucleotide sequence ID" value="NZ_CP049863.1"/>
</dbReference>
<evidence type="ECO:0000256" key="3">
    <source>
        <dbReference type="ARBA" id="ARBA00023172"/>
    </source>
</evidence>
<dbReference type="KEGG" id="lvi:G7068_11765"/>
<keyword evidence="3" id="KW-0233">DNA recombination</keyword>
<dbReference type="PROSITE" id="PS51898">
    <property type="entry name" value="TYR_RECOMBINASE"/>
    <property type="match status" value="1"/>
</dbReference>
<dbReference type="Proteomes" id="UP000502677">
    <property type="component" value="Chromosome"/>
</dbReference>
<dbReference type="SUPFAM" id="SSF56349">
    <property type="entry name" value="DNA breaking-rejoining enzymes"/>
    <property type="match status" value="1"/>
</dbReference>
<dbReference type="Pfam" id="PF22022">
    <property type="entry name" value="Phage_int_M"/>
    <property type="match status" value="1"/>
</dbReference>
<dbReference type="CDD" id="cd01189">
    <property type="entry name" value="INT_ICEBs1_C_like"/>
    <property type="match status" value="1"/>
</dbReference>
<feature type="domain" description="Tyr recombinase" evidence="6">
    <location>
        <begin position="158"/>
        <end position="344"/>
    </location>
</feature>
<evidence type="ECO:0000259" key="6">
    <source>
        <dbReference type="PROSITE" id="PS51898"/>
    </source>
</evidence>
<dbReference type="PANTHER" id="PTHR30349:SF64">
    <property type="entry name" value="PROPHAGE INTEGRASE INTD-RELATED"/>
    <property type="match status" value="1"/>
</dbReference>
<evidence type="ECO:0000259" key="7">
    <source>
        <dbReference type="PROSITE" id="PS51900"/>
    </source>
</evidence>
<dbReference type="GO" id="GO:0006310">
    <property type="term" value="P:DNA recombination"/>
    <property type="evidence" value="ECO:0007669"/>
    <property type="project" value="UniProtKB-KW"/>
</dbReference>
<keyword evidence="2 4" id="KW-0238">DNA-binding</keyword>
<evidence type="ECO:0000313" key="9">
    <source>
        <dbReference type="Proteomes" id="UP000502677"/>
    </source>
</evidence>
<evidence type="ECO:0000313" key="8">
    <source>
        <dbReference type="EMBL" id="QIK63785.1"/>
    </source>
</evidence>
<accession>A0A6G7XGU4</accession>
<protein>
    <submittedName>
        <fullName evidence="8">Site-specific integrase</fullName>
    </submittedName>
</protein>
<dbReference type="GO" id="GO:0015074">
    <property type="term" value="P:DNA integration"/>
    <property type="evidence" value="ECO:0007669"/>
    <property type="project" value="InterPro"/>
</dbReference>
<dbReference type="InterPro" id="IPR011010">
    <property type="entry name" value="DNA_brk_join_enz"/>
</dbReference>
<sequence length="382" mass="42353">MIDKRPNGTYRVRLYYRRRYVGSKTFTRKRDAEAWERDSKAALAAGRWVDPSSSEAVTVSEWAELWLATLQGGKPSSIADRRAKFRLYVEPAFGRRPIGMLKHSEIAAWAREIAIRLSPSTARRALAVLRRTIELAIRDGAIGSNPTLGIRLPAQQAGEPKPLTHAEVLRLAEQMPTRKDRLLILVACYGGPRWGELTALRTSDITASGALRLVRAWSETGGVMHLGDLKTHQARTVPLPASVVSDLLDWATDLPRDSFLFHASQPHIPLRNNNYRLRVLNSALERAGLIGITPHNFRDTCASLAIQAGATVPAVAALLGHRDPSVTLKHYASLFPSDLDAVANRLDQALNEAKRFEELRTNSNQNTDHTPTKPKPTTQHDA</sequence>
<keyword evidence="9" id="KW-1185">Reference proteome</keyword>
<evidence type="ECO:0000256" key="1">
    <source>
        <dbReference type="ARBA" id="ARBA00008857"/>
    </source>
</evidence>
<dbReference type="Gene3D" id="1.10.150.130">
    <property type="match status" value="1"/>
</dbReference>
<feature type="domain" description="Core-binding (CB)" evidence="7">
    <location>
        <begin position="57"/>
        <end position="137"/>
    </location>
</feature>